<keyword evidence="2" id="KW-1185">Reference proteome</keyword>
<gene>
    <name evidence="1" type="ORF">GPA24_05835</name>
</gene>
<sequence length="56" mass="5956">MIRFNGNRDMTGNFDFVVVGGGLAGAMAVETLRTEGAEGSIFLLATEPHRPYAPSI</sequence>
<name>A0ABX1NT57_9RHOO</name>
<evidence type="ECO:0000313" key="1">
    <source>
        <dbReference type="EMBL" id="NMG15072.1"/>
    </source>
</evidence>
<comment type="caution">
    <text evidence="1">The sequence shown here is derived from an EMBL/GenBank/DDBJ whole genome shotgun (WGS) entry which is preliminary data.</text>
</comment>
<dbReference type="RefSeq" id="WP_169201784.1">
    <property type="nucleotide sequence ID" value="NZ_CP059467.1"/>
</dbReference>
<dbReference type="EMBL" id="WTVP01000011">
    <property type="protein sequence ID" value="NMG15072.1"/>
    <property type="molecule type" value="Genomic_DNA"/>
</dbReference>
<organism evidence="1 2">
    <name type="scientific">Aromatoleum bremense</name>
    <dbReference type="NCBI Taxonomy" id="76115"/>
    <lineage>
        <taxon>Bacteria</taxon>
        <taxon>Pseudomonadati</taxon>
        <taxon>Pseudomonadota</taxon>
        <taxon>Betaproteobacteria</taxon>
        <taxon>Rhodocyclales</taxon>
        <taxon>Rhodocyclaceae</taxon>
        <taxon>Aromatoleum</taxon>
    </lineage>
</organism>
<dbReference type="Gene3D" id="3.50.50.60">
    <property type="entry name" value="FAD/NAD(P)-binding domain"/>
    <property type="match status" value="1"/>
</dbReference>
<dbReference type="Proteomes" id="UP000633943">
    <property type="component" value="Unassembled WGS sequence"/>
</dbReference>
<accession>A0ABX1NT57</accession>
<reference evidence="1 2" key="1">
    <citation type="submission" date="2019-12" db="EMBL/GenBank/DDBJ databases">
        <title>Comparative genomics gives insights into the taxonomy of the Azoarcus-Aromatoleum group and reveals separate origins of nif in the plant-associated Azoarcus and non-plant-associated Aromatoleum sub-groups.</title>
        <authorList>
            <person name="Lafos M."/>
            <person name="Maluk M."/>
            <person name="Batista M."/>
            <person name="Junghare M."/>
            <person name="Carmona M."/>
            <person name="Faoro H."/>
            <person name="Cruz L.M."/>
            <person name="Battistoni F."/>
            <person name="De Souza E."/>
            <person name="Pedrosa F."/>
            <person name="Chen W.-M."/>
            <person name="Poole P.S."/>
            <person name="Dixon R.A."/>
            <person name="James E.K."/>
        </authorList>
    </citation>
    <scope>NUCLEOTIDE SEQUENCE [LARGE SCALE GENOMIC DNA]</scope>
    <source>
        <strain evidence="1 2">PbN1</strain>
    </source>
</reference>
<evidence type="ECO:0000313" key="2">
    <source>
        <dbReference type="Proteomes" id="UP000633943"/>
    </source>
</evidence>
<proteinExistence type="predicted"/>
<protein>
    <submittedName>
        <fullName evidence="1">Uncharacterized protein</fullName>
    </submittedName>
</protein>
<dbReference type="SUPFAM" id="SSF51905">
    <property type="entry name" value="FAD/NAD(P)-binding domain"/>
    <property type="match status" value="1"/>
</dbReference>
<dbReference type="InterPro" id="IPR036188">
    <property type="entry name" value="FAD/NAD-bd_sf"/>
</dbReference>